<sequence>MRGNTSYAIYCSGTCGPCFGPSNGDLNCNDNNSWGAKNSNSYYGLDIPELFTVDDWEVFKVIIKIIPIFPIFTINSVGEILRMVKDLKVFRDKKLKEFS</sequence>
<dbReference type="AlphaFoldDB" id="A0A397HGX7"/>
<name>A0A397HGX7_9GLOM</name>
<evidence type="ECO:0000313" key="2">
    <source>
        <dbReference type="Proteomes" id="UP000266861"/>
    </source>
</evidence>
<keyword evidence="2" id="KW-1185">Reference proteome</keyword>
<dbReference type="EMBL" id="PQFF01000310">
    <property type="protein sequence ID" value="RHZ62385.1"/>
    <property type="molecule type" value="Genomic_DNA"/>
</dbReference>
<comment type="caution">
    <text evidence="1">The sequence shown here is derived from an EMBL/GenBank/DDBJ whole genome shotgun (WGS) entry which is preliminary data.</text>
</comment>
<dbReference type="Proteomes" id="UP000266861">
    <property type="component" value="Unassembled WGS sequence"/>
</dbReference>
<reference evidence="1 2" key="1">
    <citation type="submission" date="2018-08" db="EMBL/GenBank/DDBJ databases">
        <title>Genome and evolution of the arbuscular mycorrhizal fungus Diversispora epigaea (formerly Glomus versiforme) and its bacterial endosymbionts.</title>
        <authorList>
            <person name="Sun X."/>
            <person name="Fei Z."/>
            <person name="Harrison M."/>
        </authorList>
    </citation>
    <scope>NUCLEOTIDE SEQUENCE [LARGE SCALE GENOMIC DNA]</scope>
    <source>
        <strain evidence="1 2">IT104</strain>
    </source>
</reference>
<gene>
    <name evidence="1" type="ORF">Glove_340g70</name>
</gene>
<organism evidence="1 2">
    <name type="scientific">Diversispora epigaea</name>
    <dbReference type="NCBI Taxonomy" id="1348612"/>
    <lineage>
        <taxon>Eukaryota</taxon>
        <taxon>Fungi</taxon>
        <taxon>Fungi incertae sedis</taxon>
        <taxon>Mucoromycota</taxon>
        <taxon>Glomeromycotina</taxon>
        <taxon>Glomeromycetes</taxon>
        <taxon>Diversisporales</taxon>
        <taxon>Diversisporaceae</taxon>
        <taxon>Diversispora</taxon>
    </lineage>
</organism>
<proteinExistence type="predicted"/>
<accession>A0A397HGX7</accession>
<evidence type="ECO:0000313" key="1">
    <source>
        <dbReference type="EMBL" id="RHZ62385.1"/>
    </source>
</evidence>
<protein>
    <submittedName>
        <fullName evidence="1">Uncharacterized protein</fullName>
    </submittedName>
</protein>